<dbReference type="AlphaFoldDB" id="A0A5D3AKJ5"/>
<feature type="compositionally biased region" description="Polar residues" evidence="2">
    <location>
        <begin position="181"/>
        <end position="190"/>
    </location>
</feature>
<feature type="region of interest" description="Disordered" evidence="2">
    <location>
        <begin position="358"/>
        <end position="427"/>
    </location>
</feature>
<accession>A0A5D3AKJ5</accession>
<evidence type="ECO:0000313" key="5">
    <source>
        <dbReference type="Proteomes" id="UP000322245"/>
    </source>
</evidence>
<feature type="compositionally biased region" description="Low complexity" evidence="2">
    <location>
        <begin position="37"/>
        <end position="49"/>
    </location>
</feature>
<comment type="caution">
    <text evidence="4">The sequence shown here is derived from an EMBL/GenBank/DDBJ whole genome shotgun (WGS) entry which is preliminary data.</text>
</comment>
<dbReference type="SUPFAM" id="SSF57701">
    <property type="entry name" value="Zn2/Cys6 DNA-binding domain"/>
    <property type="match status" value="2"/>
</dbReference>
<keyword evidence="1" id="KW-0539">Nucleus</keyword>
<evidence type="ECO:0000259" key="3">
    <source>
        <dbReference type="PROSITE" id="PS50048"/>
    </source>
</evidence>
<feature type="region of interest" description="Disordered" evidence="2">
    <location>
        <begin position="179"/>
        <end position="198"/>
    </location>
</feature>
<dbReference type="InterPro" id="IPR036864">
    <property type="entry name" value="Zn2-C6_fun-type_DNA-bd_sf"/>
</dbReference>
<sequence>MSASEQVIVHAPPDETIVRSRTPHTPSVPSASTPIVNTGTTTNPNTLGLHIYATPSPSSSPPPSSPQPQFENTSDRSKTKARSSAHTLKTDNPKASSREDWALAVAKRARKHAEGPTHNDLSCGRCRQQGQTRCDRDDFNSCTRCLVADAQCLDHAPVGKRRSNMTPIRKLLVQGRPSMSRLITGNPSTRSLAPSSTTSSLTSIIAPAATLARMMPSVEPMVQPTTTSASRPENRSPARITIVNNAKASDGKDSASKKHAGDYTAGYTQNSISCERCIQRRMRCVRDDFNNCANCLKAQAECQYEITSEGKQWSKQVSRELFAMERLSIGNNAIGAPPAPSFAPSSTNMSSLTSITSTAIPTTQKPSVEPTRTVDCTGDPTAGTPKSNDRQSSAPIIETNITKASGGENTTSPEKKGRKKHAPGYTRQSLSCERCRQRRKQCEHDGFNTCNRCRLAGVECLYHAPSGKRGSQKAFTRERLAMGRLSMSDIIVGTSPTPAFASSSRMSSLNPTVPTTPTKDQSDVRLTVESTVKPTTVKPTAVESAVDSTVQSTVESAVKPPVVPDVEPTIEPSDEPYVEPSVGPDPDVKPTIKVEVESPVEPSPDPAVAPAAAPFPGDVSAGFPPAFTTPNIFAVFTLPSWFEPHTMSPPTFGAAGHIRDEWEYKKLKNMDGDMSHIFSYPPVKPPLKSTFESPVHVLAGLEPSFCLNDISAPSTPASLDASQAPLPAFETQGLYGSERVYYWKILGFDMDEIFSTPLVAPGDKDPVTPIAPLVTAVKPTLRHSASEPALSTPPRLFFNDNSLMPRTPPSLSVPRTIPLPEVEGDVVAESEHVDWDTQGMETELSDVDSTFPPTSSFNIFDYFTPVVDEAAEGVMKVEEQYCTESKSVMEVE</sequence>
<dbReference type="EMBL" id="NIDF01000273">
    <property type="protein sequence ID" value="TYJ51322.1"/>
    <property type="molecule type" value="Genomic_DNA"/>
</dbReference>
<dbReference type="GO" id="GO:0008270">
    <property type="term" value="F:zinc ion binding"/>
    <property type="evidence" value="ECO:0007669"/>
    <property type="project" value="InterPro"/>
</dbReference>
<dbReference type="PROSITE" id="PS00463">
    <property type="entry name" value="ZN2_CY6_FUNGAL_1"/>
    <property type="match status" value="1"/>
</dbReference>
<feature type="region of interest" description="Disordered" evidence="2">
    <location>
        <begin position="499"/>
        <end position="523"/>
    </location>
</feature>
<feature type="domain" description="Zn(2)-C6 fungal-type" evidence="3">
    <location>
        <begin position="431"/>
        <end position="462"/>
    </location>
</feature>
<feature type="compositionally biased region" description="Polar residues" evidence="2">
    <location>
        <begin position="384"/>
        <end position="412"/>
    </location>
</feature>
<feature type="domain" description="Zn(2)-C6 fungal-type" evidence="3">
    <location>
        <begin position="273"/>
        <end position="304"/>
    </location>
</feature>
<feature type="region of interest" description="Disordered" evidence="2">
    <location>
        <begin position="562"/>
        <end position="587"/>
    </location>
</feature>
<proteinExistence type="predicted"/>
<dbReference type="PANTHER" id="PTHR31668">
    <property type="entry name" value="GLUCOSE TRANSPORT TRANSCRIPTION REGULATOR RGT1-RELATED-RELATED"/>
    <property type="match status" value="1"/>
</dbReference>
<protein>
    <recommendedName>
        <fullName evidence="3">Zn(2)-C6 fungal-type domain-containing protein</fullName>
    </recommendedName>
</protein>
<evidence type="ECO:0000256" key="2">
    <source>
        <dbReference type="SAM" id="MobiDB-lite"/>
    </source>
</evidence>
<feature type="region of interest" description="Disordered" evidence="2">
    <location>
        <begin position="1"/>
        <end position="99"/>
    </location>
</feature>
<dbReference type="PROSITE" id="PS50048">
    <property type="entry name" value="ZN2_CY6_FUNGAL_2"/>
    <property type="match status" value="2"/>
</dbReference>
<dbReference type="Gene3D" id="4.10.240.10">
    <property type="entry name" value="Zn(2)-C6 fungal-type DNA-binding domain"/>
    <property type="match status" value="2"/>
</dbReference>
<feature type="compositionally biased region" description="Polar residues" evidence="2">
    <location>
        <begin position="499"/>
        <end position="519"/>
    </location>
</feature>
<dbReference type="CDD" id="cd00067">
    <property type="entry name" value="GAL4"/>
    <property type="match status" value="1"/>
</dbReference>
<dbReference type="Proteomes" id="UP000322245">
    <property type="component" value="Unassembled WGS sequence"/>
</dbReference>
<feature type="compositionally biased region" description="Basic and acidic residues" evidence="2">
    <location>
        <begin position="88"/>
        <end position="99"/>
    </location>
</feature>
<evidence type="ECO:0000313" key="4">
    <source>
        <dbReference type="EMBL" id="TYJ51322.1"/>
    </source>
</evidence>
<organism evidence="4 5">
    <name type="scientific">Cryptococcus floricola</name>
    <dbReference type="NCBI Taxonomy" id="2591691"/>
    <lineage>
        <taxon>Eukaryota</taxon>
        <taxon>Fungi</taxon>
        <taxon>Dikarya</taxon>
        <taxon>Basidiomycota</taxon>
        <taxon>Agaricomycotina</taxon>
        <taxon>Tremellomycetes</taxon>
        <taxon>Tremellales</taxon>
        <taxon>Cryptococcaceae</taxon>
        <taxon>Cryptococcus</taxon>
    </lineage>
</organism>
<dbReference type="InterPro" id="IPR050797">
    <property type="entry name" value="Carb_Metab_Trans_Reg"/>
</dbReference>
<dbReference type="SMART" id="SM00066">
    <property type="entry name" value="GAL4"/>
    <property type="match status" value="3"/>
</dbReference>
<dbReference type="GO" id="GO:0000981">
    <property type="term" value="F:DNA-binding transcription factor activity, RNA polymerase II-specific"/>
    <property type="evidence" value="ECO:0007669"/>
    <property type="project" value="InterPro"/>
</dbReference>
<dbReference type="InterPro" id="IPR001138">
    <property type="entry name" value="Zn2Cys6_DnaBD"/>
</dbReference>
<keyword evidence="5" id="KW-1185">Reference proteome</keyword>
<reference evidence="4 5" key="1">
    <citation type="submission" date="2017-05" db="EMBL/GenBank/DDBJ databases">
        <title>The Genome Sequence of Tsuchiyaea wingfieldii DSM 27421.</title>
        <authorList>
            <person name="Cuomo C."/>
            <person name="Passer A."/>
            <person name="Billmyre B."/>
            <person name="Heitman J."/>
        </authorList>
    </citation>
    <scope>NUCLEOTIDE SEQUENCE [LARGE SCALE GENOMIC DNA]</scope>
    <source>
        <strain evidence="4 5">DSM 27421</strain>
    </source>
</reference>
<feature type="compositionally biased region" description="Polar residues" evidence="2">
    <location>
        <begin position="23"/>
        <end position="36"/>
    </location>
</feature>
<gene>
    <name evidence="4" type="ORF">B9479_008112</name>
</gene>
<name>A0A5D3AKJ5_9TREE</name>
<feature type="compositionally biased region" description="Basic and acidic residues" evidence="2">
    <location>
        <begin position="249"/>
        <end position="261"/>
    </location>
</feature>
<dbReference type="Pfam" id="PF00172">
    <property type="entry name" value="Zn_clus"/>
    <property type="match status" value="1"/>
</dbReference>
<evidence type="ECO:0000256" key="1">
    <source>
        <dbReference type="ARBA" id="ARBA00023242"/>
    </source>
</evidence>
<feature type="region of interest" description="Disordered" evidence="2">
    <location>
        <begin position="221"/>
        <end position="262"/>
    </location>
</feature>